<protein>
    <recommendedName>
        <fullName evidence="3">Nucleolar protein SWM2</fullName>
    </recommendedName>
</protein>
<evidence type="ECO:0000256" key="3">
    <source>
        <dbReference type="ARBA" id="ARBA00019533"/>
    </source>
</evidence>
<comment type="subcellular location">
    <subcellularLocation>
        <location evidence="1">Nucleus</location>
        <location evidence="1">Nucleolus</location>
    </subcellularLocation>
</comment>
<reference evidence="6" key="1">
    <citation type="submission" date="2015-10" db="EMBL/GenBank/DDBJ databases">
        <authorList>
            <person name="Devillers H."/>
        </authorList>
    </citation>
    <scope>NUCLEOTIDE SEQUENCE [LARGE SCALE GENOMIC DNA]</scope>
</reference>
<sequence>MLCLLMANSRNGFMNAIPRDLLRQFLDSFTDITVVPVRLTPALFGYYNAIAKDPEYSQLALEKCNYVLANLNEHSPEIVTRCSRLREVLMAAKERDATGNLIVEHINLEDVSDMPFLSRDQHMANLIIEEIDVADYIEEPPSQ</sequence>
<dbReference type="Pfam" id="PF17083">
    <property type="entry name" value="Swm2"/>
    <property type="match status" value="1"/>
</dbReference>
<dbReference type="AlphaFoldDB" id="A0A0N7ML10"/>
<comment type="similarity">
    <text evidence="2">Belongs to the SWM2 family.</text>
</comment>
<evidence type="ECO:0000256" key="2">
    <source>
        <dbReference type="ARBA" id="ARBA00010032"/>
    </source>
</evidence>
<evidence type="ECO:0000313" key="5">
    <source>
        <dbReference type="EMBL" id="CUS20976.1"/>
    </source>
</evidence>
<name>A0A0N7ML10_9SACH</name>
<keyword evidence="4" id="KW-0539">Nucleus</keyword>
<evidence type="ECO:0000256" key="1">
    <source>
        <dbReference type="ARBA" id="ARBA00004604"/>
    </source>
</evidence>
<keyword evidence="6" id="KW-1185">Reference proteome</keyword>
<dbReference type="Proteomes" id="UP000236544">
    <property type="component" value="Unassembled WGS sequence"/>
</dbReference>
<evidence type="ECO:0000256" key="4">
    <source>
        <dbReference type="ARBA" id="ARBA00023242"/>
    </source>
</evidence>
<accession>A0A0N7ML10</accession>
<dbReference type="OrthoDB" id="4033486at2759"/>
<dbReference type="EMBL" id="LN890542">
    <property type="protein sequence ID" value="CUS20976.1"/>
    <property type="molecule type" value="Genomic_DNA"/>
</dbReference>
<gene>
    <name evidence="5" type="ORF">LAQU0_S02e02696g</name>
</gene>
<organism evidence="5 6">
    <name type="scientific">Lachancea quebecensis</name>
    <dbReference type="NCBI Taxonomy" id="1654605"/>
    <lineage>
        <taxon>Eukaryota</taxon>
        <taxon>Fungi</taxon>
        <taxon>Dikarya</taxon>
        <taxon>Ascomycota</taxon>
        <taxon>Saccharomycotina</taxon>
        <taxon>Saccharomycetes</taxon>
        <taxon>Saccharomycetales</taxon>
        <taxon>Saccharomycetaceae</taxon>
        <taxon>Lachancea</taxon>
    </lineage>
</organism>
<proteinExistence type="inferred from homology"/>
<evidence type="ECO:0000313" key="6">
    <source>
        <dbReference type="Proteomes" id="UP000236544"/>
    </source>
</evidence>
<dbReference type="GO" id="GO:0005730">
    <property type="term" value="C:nucleolus"/>
    <property type="evidence" value="ECO:0007669"/>
    <property type="project" value="UniProtKB-SubCell"/>
</dbReference>
<dbReference type="InterPro" id="IPR031391">
    <property type="entry name" value="Swm2"/>
</dbReference>